<dbReference type="RefSeq" id="XP_007927644.1">
    <property type="nucleotide sequence ID" value="XM_007929453.1"/>
</dbReference>
<evidence type="ECO:0000313" key="2">
    <source>
        <dbReference type="Proteomes" id="UP000016932"/>
    </source>
</evidence>
<proteinExistence type="predicted"/>
<sequence length="479" mass="54787">MLAPSISTPLLLTNAALFISRYSKALFCVDCAATFWHKRHIQHELTSIKMQDNILVDYSCTHFAVLPADVSLENYDWLFNDLHSAAEKDLISLRITSHLALPQACPNPACQHFRLKPWTELIRTAESEINAALSETRKAYMRYGHAYHLELNPRSRVRCLRDPDCALAHKQFTLETRSLHSDPFFMAWRALYSGYNKIKVVIQNPYNLLSFSNAERIAKIINDCRFEISKIEYLLNQLYAGINIFRSELTSLQNNMAKRKNIVIADGLPVVSPADKAKLKCCLARTLDNLNTNDGIISVSMPLDESTGKTTGLAFIEFWTSKQATIFADVAMAVGGTRLYEKHRVTFAELTDVSRFDKLEIDEFRDTDMISSSSQGAIDEMRMHMRQKSMEELSYEDEHADYAKLGGSALQECLAKNKRARLLRYRMNHWGKKLIDEADVHVFGNAMYKNWLKPSTLISLAHRQVFRHTNILRTGRLHS</sequence>
<dbReference type="OrthoDB" id="3647606at2759"/>
<dbReference type="KEGG" id="pfj:MYCFIDRAFT_175771"/>
<keyword evidence="2" id="KW-1185">Reference proteome</keyword>
<dbReference type="HOGENOM" id="CLU_570008_0_0_1"/>
<gene>
    <name evidence="1" type="ORF">MYCFIDRAFT_175771</name>
</gene>
<name>M3ACH2_PSEFD</name>
<dbReference type="EMBL" id="KB446559">
    <property type="protein sequence ID" value="EME82241.1"/>
    <property type="molecule type" value="Genomic_DNA"/>
</dbReference>
<dbReference type="VEuPathDB" id="FungiDB:MYCFIDRAFT_175771"/>
<accession>M3ACH2</accession>
<evidence type="ECO:0008006" key="3">
    <source>
        <dbReference type="Google" id="ProtNLM"/>
    </source>
</evidence>
<protein>
    <recommendedName>
        <fullName evidence="3">RRM domain-containing protein</fullName>
    </recommendedName>
</protein>
<evidence type="ECO:0000313" key="1">
    <source>
        <dbReference type="EMBL" id="EME82241.1"/>
    </source>
</evidence>
<dbReference type="STRING" id="383855.M3ACH2"/>
<dbReference type="GeneID" id="19333435"/>
<reference evidence="1 2" key="1">
    <citation type="journal article" date="2012" name="PLoS Pathog.">
        <title>Diverse lifestyles and strategies of plant pathogenesis encoded in the genomes of eighteen Dothideomycetes fungi.</title>
        <authorList>
            <person name="Ohm R.A."/>
            <person name="Feau N."/>
            <person name="Henrissat B."/>
            <person name="Schoch C.L."/>
            <person name="Horwitz B.A."/>
            <person name="Barry K.W."/>
            <person name="Condon B.J."/>
            <person name="Copeland A.C."/>
            <person name="Dhillon B."/>
            <person name="Glaser F."/>
            <person name="Hesse C.N."/>
            <person name="Kosti I."/>
            <person name="LaButti K."/>
            <person name="Lindquist E.A."/>
            <person name="Lucas S."/>
            <person name="Salamov A.A."/>
            <person name="Bradshaw R.E."/>
            <person name="Ciuffetti L."/>
            <person name="Hamelin R.C."/>
            <person name="Kema G.H.J."/>
            <person name="Lawrence C."/>
            <person name="Scott J.A."/>
            <person name="Spatafora J.W."/>
            <person name="Turgeon B.G."/>
            <person name="de Wit P.J.G.M."/>
            <person name="Zhong S."/>
            <person name="Goodwin S.B."/>
            <person name="Grigoriev I.V."/>
        </authorList>
    </citation>
    <scope>NUCLEOTIDE SEQUENCE [LARGE SCALE GENOMIC DNA]</scope>
    <source>
        <strain evidence="1 2">CIRAD86</strain>
    </source>
</reference>
<dbReference type="AlphaFoldDB" id="M3ACH2"/>
<dbReference type="Proteomes" id="UP000016932">
    <property type="component" value="Unassembled WGS sequence"/>
</dbReference>
<organism evidence="1 2">
    <name type="scientific">Pseudocercospora fijiensis (strain CIRAD86)</name>
    <name type="common">Black leaf streak disease fungus</name>
    <name type="synonym">Mycosphaerella fijiensis</name>
    <dbReference type="NCBI Taxonomy" id="383855"/>
    <lineage>
        <taxon>Eukaryota</taxon>
        <taxon>Fungi</taxon>
        <taxon>Dikarya</taxon>
        <taxon>Ascomycota</taxon>
        <taxon>Pezizomycotina</taxon>
        <taxon>Dothideomycetes</taxon>
        <taxon>Dothideomycetidae</taxon>
        <taxon>Mycosphaerellales</taxon>
        <taxon>Mycosphaerellaceae</taxon>
        <taxon>Pseudocercospora</taxon>
    </lineage>
</organism>